<dbReference type="RefSeq" id="XP_033660879.1">
    <property type="nucleotide sequence ID" value="XM_033814464.1"/>
</dbReference>
<dbReference type="Proteomes" id="UP000799537">
    <property type="component" value="Unassembled WGS sequence"/>
</dbReference>
<proteinExistence type="predicted"/>
<reference evidence="2" key="1">
    <citation type="journal article" date="2020" name="Stud. Mycol.">
        <title>101 Dothideomycetes genomes: a test case for predicting lifestyles and emergence of pathogens.</title>
        <authorList>
            <person name="Haridas S."/>
            <person name="Albert R."/>
            <person name="Binder M."/>
            <person name="Bloem J."/>
            <person name="Labutti K."/>
            <person name="Salamov A."/>
            <person name="Andreopoulos B."/>
            <person name="Baker S."/>
            <person name="Barry K."/>
            <person name="Bills G."/>
            <person name="Bluhm B."/>
            <person name="Cannon C."/>
            <person name="Castanera R."/>
            <person name="Culley D."/>
            <person name="Daum C."/>
            <person name="Ezra D."/>
            <person name="Gonzalez J."/>
            <person name="Henrissat B."/>
            <person name="Kuo A."/>
            <person name="Liang C."/>
            <person name="Lipzen A."/>
            <person name="Lutzoni F."/>
            <person name="Magnuson J."/>
            <person name="Mondo S."/>
            <person name="Nolan M."/>
            <person name="Ohm R."/>
            <person name="Pangilinan J."/>
            <person name="Park H.-J."/>
            <person name="Ramirez L."/>
            <person name="Alfaro M."/>
            <person name="Sun H."/>
            <person name="Tritt A."/>
            <person name="Yoshinaga Y."/>
            <person name="Zwiers L.-H."/>
            <person name="Turgeon B."/>
            <person name="Goodwin S."/>
            <person name="Spatafora J."/>
            <person name="Crous P."/>
            <person name="Grigoriev I."/>
        </authorList>
    </citation>
    <scope>NUCLEOTIDE SEQUENCE</scope>
    <source>
        <strain evidence="2">ATCC 36951</strain>
    </source>
</reference>
<dbReference type="GeneID" id="54567736"/>
<feature type="compositionally biased region" description="Basic and acidic residues" evidence="1">
    <location>
        <begin position="191"/>
        <end position="208"/>
    </location>
</feature>
<protein>
    <submittedName>
        <fullName evidence="2">Uncharacterized protein</fullName>
    </submittedName>
</protein>
<evidence type="ECO:0000313" key="3">
    <source>
        <dbReference type="Proteomes" id="UP000799537"/>
    </source>
</evidence>
<accession>A0A6A6C1G1</accession>
<evidence type="ECO:0000313" key="2">
    <source>
        <dbReference type="EMBL" id="KAF2159990.1"/>
    </source>
</evidence>
<evidence type="ECO:0000256" key="1">
    <source>
        <dbReference type="SAM" id="MobiDB-lite"/>
    </source>
</evidence>
<keyword evidence="3" id="KW-1185">Reference proteome</keyword>
<sequence>MGRGRRSDRPTIKRAKGKAFHTHHHRALRIIFKEIKIATTADGVGRLARVDVPRLMKRAFPDLPKKHVYRHYYDRWIGRFKDKRPKEWFHIDRPNERNTDPYTEDELAEFDRIRGLIGQAADDLDLELPWAEDGETANDEEQEDGDVDGENMGDETDEEEADLEEADIEDNGDEEEDVDLDQDQDMEDSDDGSHEEWGVHEASHARAQGEDEFQELPGAIEEVGNKEAGPSQASPSAVVGAAGHIITIADSDTTDGLTLEPSDTITPGAVQFEDFDVRNARLLEARVERMNQELDDMDWTLPRAARTAGAAAADARPRQEAPCAVQSDQYGRIMTQLKDADDPFVRCCGDWGDKILGRSLLHMGDGDEEEQLFGFKTTI</sequence>
<name>A0A6A6C1G1_ZASCE</name>
<feature type="compositionally biased region" description="Acidic residues" evidence="1">
    <location>
        <begin position="134"/>
        <end position="190"/>
    </location>
</feature>
<gene>
    <name evidence="2" type="ORF">M409DRAFT_60391</name>
</gene>
<organism evidence="2 3">
    <name type="scientific">Zasmidium cellare ATCC 36951</name>
    <dbReference type="NCBI Taxonomy" id="1080233"/>
    <lineage>
        <taxon>Eukaryota</taxon>
        <taxon>Fungi</taxon>
        <taxon>Dikarya</taxon>
        <taxon>Ascomycota</taxon>
        <taxon>Pezizomycotina</taxon>
        <taxon>Dothideomycetes</taxon>
        <taxon>Dothideomycetidae</taxon>
        <taxon>Mycosphaerellales</taxon>
        <taxon>Mycosphaerellaceae</taxon>
        <taxon>Zasmidium</taxon>
    </lineage>
</organism>
<dbReference type="AlphaFoldDB" id="A0A6A6C1G1"/>
<feature type="region of interest" description="Disordered" evidence="1">
    <location>
        <begin position="134"/>
        <end position="208"/>
    </location>
</feature>
<dbReference type="EMBL" id="ML993631">
    <property type="protein sequence ID" value="KAF2159990.1"/>
    <property type="molecule type" value="Genomic_DNA"/>
</dbReference>